<accession>A0A2G5CZP0</accession>
<gene>
    <name evidence="6" type="ORF">AQUCO_03200001v1</name>
</gene>
<evidence type="ECO:0000313" key="6">
    <source>
        <dbReference type="EMBL" id="PIA36733.1"/>
    </source>
</evidence>
<dbReference type="GO" id="GO:0044550">
    <property type="term" value="P:secondary metabolite biosynthetic process"/>
    <property type="evidence" value="ECO:0007669"/>
    <property type="project" value="UniProtKB-ARBA"/>
</dbReference>
<dbReference type="CDD" id="cd11071">
    <property type="entry name" value="CYP74"/>
    <property type="match status" value="1"/>
</dbReference>
<dbReference type="GO" id="GO:0005506">
    <property type="term" value="F:iron ion binding"/>
    <property type="evidence" value="ECO:0007669"/>
    <property type="project" value="InterPro"/>
</dbReference>
<evidence type="ECO:0000256" key="2">
    <source>
        <dbReference type="ARBA" id="ARBA00022723"/>
    </source>
</evidence>
<dbReference type="FunFam" id="1.10.630.10:FF:000024">
    <property type="entry name" value="Allene oxide synthase, chloroplastic"/>
    <property type="match status" value="1"/>
</dbReference>
<reference evidence="6 7" key="1">
    <citation type="submission" date="2017-09" db="EMBL/GenBank/DDBJ databases">
        <title>WGS assembly of Aquilegia coerulea Goldsmith.</title>
        <authorList>
            <person name="Hodges S."/>
            <person name="Kramer E."/>
            <person name="Nordborg M."/>
            <person name="Tomkins J."/>
            <person name="Borevitz J."/>
            <person name="Derieg N."/>
            <person name="Yan J."/>
            <person name="Mihaltcheva S."/>
            <person name="Hayes R.D."/>
            <person name="Rokhsar D."/>
        </authorList>
    </citation>
    <scope>NUCLEOTIDE SEQUENCE [LARGE SCALE GENOMIC DNA]</scope>
    <source>
        <strain evidence="7">cv. Goldsmith</strain>
    </source>
</reference>
<evidence type="ECO:0000256" key="4">
    <source>
        <dbReference type="ARBA" id="ARBA00023239"/>
    </source>
</evidence>
<protein>
    <submittedName>
        <fullName evidence="6">Uncharacterized protein</fullName>
    </submittedName>
</protein>
<proteinExistence type="predicted"/>
<dbReference type="InterPro" id="IPR001128">
    <property type="entry name" value="Cyt_P450"/>
</dbReference>
<dbReference type="FunCoup" id="A0A2G5CZP0">
    <property type="interactions" value="245"/>
</dbReference>
<evidence type="ECO:0000313" key="7">
    <source>
        <dbReference type="Proteomes" id="UP000230069"/>
    </source>
</evidence>
<dbReference type="GO" id="GO:0020037">
    <property type="term" value="F:heme binding"/>
    <property type="evidence" value="ECO:0007669"/>
    <property type="project" value="InterPro"/>
</dbReference>
<feature type="region of interest" description="Disordered" evidence="5">
    <location>
        <begin position="11"/>
        <end position="34"/>
    </location>
</feature>
<dbReference type="GO" id="GO:0016125">
    <property type="term" value="P:sterol metabolic process"/>
    <property type="evidence" value="ECO:0007669"/>
    <property type="project" value="TreeGrafter"/>
</dbReference>
<dbReference type="GO" id="GO:0019752">
    <property type="term" value="P:carboxylic acid metabolic process"/>
    <property type="evidence" value="ECO:0007669"/>
    <property type="project" value="UniProtKB-ARBA"/>
</dbReference>
<sequence>MASMNLMIKMSSSSSSSPPSPSITSIPTPTPPSTSLPVRAIPGSYGLPLIGAISDRLKYYWFQGPETFLKKKRESHKSTVFRTNIPPSFPFFLNVNPKMIAVLDCKAFSTLFDMDVVEKKNVLIGDFMPSTSFTGNIRVGVYLDTTEPQHSQVKNFCLDILKRSSNLWTSEFLSNINDMWDKIEKDVEENGSASYLMPLQRSLFRFLVKCIVGADPASSPEVAENGHIMLDKWLALQLIPTQSIPVFQPLVEIFLHSFTYPFALVSGDYGKLYEFVKKQGNETVQRGMTEYGLSQDEAIHNLIFVLGFNAFGGFSVFLPSLINSLGSNNEIQEKLRKEIREIVGSSPLSFELVKKLDLVQSFVYETLRFKPPVRAQFARARKDFVLDSHDSGFQVKKGELLFGYQPFAMRDPKVFDDPETFIPERFTGEKGKELLNYLYWSNGPQTGSPSTSNKQCAAKDYVVLTSCMLIADMFQRYDSITATSSAITAIEKAK</sequence>
<dbReference type="SUPFAM" id="SSF48264">
    <property type="entry name" value="Cytochrome P450"/>
    <property type="match status" value="1"/>
</dbReference>
<dbReference type="InParanoid" id="A0A2G5CZP0"/>
<dbReference type="GO" id="GO:0016829">
    <property type="term" value="F:lyase activity"/>
    <property type="evidence" value="ECO:0007669"/>
    <property type="project" value="UniProtKB-KW"/>
</dbReference>
<feature type="compositionally biased region" description="Low complexity" evidence="5">
    <location>
        <begin position="11"/>
        <end position="27"/>
    </location>
</feature>
<dbReference type="PANTHER" id="PTHR24286:SF49">
    <property type="entry name" value="INACTIVE LINOLENATE HYDROPEROXIDE LYASE-RELATED"/>
    <property type="match status" value="1"/>
</dbReference>
<dbReference type="InterPro" id="IPR036396">
    <property type="entry name" value="Cyt_P450_sf"/>
</dbReference>
<evidence type="ECO:0000256" key="5">
    <source>
        <dbReference type="SAM" id="MobiDB-lite"/>
    </source>
</evidence>
<dbReference type="AlphaFoldDB" id="A0A2G5CZP0"/>
<organism evidence="6 7">
    <name type="scientific">Aquilegia coerulea</name>
    <name type="common">Rocky mountain columbine</name>
    <dbReference type="NCBI Taxonomy" id="218851"/>
    <lineage>
        <taxon>Eukaryota</taxon>
        <taxon>Viridiplantae</taxon>
        <taxon>Streptophyta</taxon>
        <taxon>Embryophyta</taxon>
        <taxon>Tracheophyta</taxon>
        <taxon>Spermatophyta</taxon>
        <taxon>Magnoliopsida</taxon>
        <taxon>Ranunculales</taxon>
        <taxon>Ranunculaceae</taxon>
        <taxon>Thalictroideae</taxon>
        <taxon>Aquilegia</taxon>
    </lineage>
</organism>
<dbReference type="Proteomes" id="UP000230069">
    <property type="component" value="Unassembled WGS sequence"/>
</dbReference>
<dbReference type="GO" id="GO:0016705">
    <property type="term" value="F:oxidoreductase activity, acting on paired donors, with incorporation or reduction of molecular oxygen"/>
    <property type="evidence" value="ECO:0007669"/>
    <property type="project" value="InterPro"/>
</dbReference>
<keyword evidence="4" id="KW-0456">Lyase</keyword>
<dbReference type="EMBL" id="KZ305049">
    <property type="protein sequence ID" value="PIA36733.1"/>
    <property type="molecule type" value="Genomic_DNA"/>
</dbReference>
<dbReference type="STRING" id="218851.A0A2G5CZP0"/>
<keyword evidence="2" id="KW-0479">Metal-binding</keyword>
<dbReference type="Pfam" id="PF00067">
    <property type="entry name" value="p450"/>
    <property type="match status" value="1"/>
</dbReference>
<dbReference type="PANTHER" id="PTHR24286">
    <property type="entry name" value="CYTOCHROME P450 26"/>
    <property type="match status" value="1"/>
</dbReference>
<dbReference type="GO" id="GO:0004497">
    <property type="term" value="F:monooxygenase activity"/>
    <property type="evidence" value="ECO:0007669"/>
    <property type="project" value="InterPro"/>
</dbReference>
<dbReference type="Gene3D" id="1.10.630.10">
    <property type="entry name" value="Cytochrome P450"/>
    <property type="match status" value="1"/>
</dbReference>
<evidence type="ECO:0000256" key="3">
    <source>
        <dbReference type="ARBA" id="ARBA00023004"/>
    </source>
</evidence>
<keyword evidence="7" id="KW-1185">Reference proteome</keyword>
<evidence type="ECO:0000256" key="1">
    <source>
        <dbReference type="ARBA" id="ARBA00022617"/>
    </source>
</evidence>
<name>A0A2G5CZP0_AQUCA</name>
<keyword evidence="3" id="KW-0408">Iron</keyword>
<dbReference type="OrthoDB" id="2789670at2759"/>
<keyword evidence="1" id="KW-0349">Heme</keyword>